<reference evidence="2 3" key="1">
    <citation type="journal article" date="2020" name="Nature">
        <title>Six reference-quality genomes reveal evolution of bat adaptations.</title>
        <authorList>
            <person name="Jebb D."/>
            <person name="Huang Z."/>
            <person name="Pippel M."/>
            <person name="Hughes G.M."/>
            <person name="Lavrichenko K."/>
            <person name="Devanna P."/>
            <person name="Winkler S."/>
            <person name="Jermiin L.S."/>
            <person name="Skirmuntt E.C."/>
            <person name="Katzourakis A."/>
            <person name="Burkitt-Gray L."/>
            <person name="Ray D.A."/>
            <person name="Sullivan K.A.M."/>
            <person name="Roscito J.G."/>
            <person name="Kirilenko B.M."/>
            <person name="Davalos L.M."/>
            <person name="Corthals A.P."/>
            <person name="Power M.L."/>
            <person name="Jones G."/>
            <person name="Ransome R.D."/>
            <person name="Dechmann D.K.N."/>
            <person name="Locatelli A.G."/>
            <person name="Puechmaille S.J."/>
            <person name="Fedrigo O."/>
            <person name="Jarvis E.D."/>
            <person name="Hiller M."/>
            <person name="Vernes S.C."/>
            <person name="Myers E.W."/>
            <person name="Teeling E.C."/>
        </authorList>
    </citation>
    <scope>NUCLEOTIDE SEQUENCE [LARGE SCALE GENOMIC DNA]</scope>
    <source>
        <strain evidence="2">MRhiFer1</strain>
        <tissue evidence="2">Lung</tissue>
    </source>
</reference>
<accession>A0A7J7U132</accession>
<dbReference type="AlphaFoldDB" id="A0A7J7U132"/>
<proteinExistence type="predicted"/>
<dbReference type="Proteomes" id="UP000585614">
    <property type="component" value="Unassembled WGS sequence"/>
</dbReference>
<evidence type="ECO:0000256" key="1">
    <source>
        <dbReference type="SAM" id="MobiDB-lite"/>
    </source>
</evidence>
<gene>
    <name evidence="2" type="ORF">mRhiFer1_008636</name>
</gene>
<organism evidence="2 3">
    <name type="scientific">Rhinolophus ferrumequinum</name>
    <name type="common">Greater horseshoe bat</name>
    <dbReference type="NCBI Taxonomy" id="59479"/>
    <lineage>
        <taxon>Eukaryota</taxon>
        <taxon>Metazoa</taxon>
        <taxon>Chordata</taxon>
        <taxon>Craniata</taxon>
        <taxon>Vertebrata</taxon>
        <taxon>Euteleostomi</taxon>
        <taxon>Mammalia</taxon>
        <taxon>Eutheria</taxon>
        <taxon>Laurasiatheria</taxon>
        <taxon>Chiroptera</taxon>
        <taxon>Yinpterochiroptera</taxon>
        <taxon>Rhinolophoidea</taxon>
        <taxon>Rhinolophidae</taxon>
        <taxon>Rhinolophinae</taxon>
        <taxon>Rhinolophus</taxon>
    </lineage>
</organism>
<name>A0A7J7U132_RHIFE</name>
<protein>
    <submittedName>
        <fullName evidence="2">Uncharacterized protein</fullName>
    </submittedName>
</protein>
<evidence type="ECO:0000313" key="3">
    <source>
        <dbReference type="Proteomes" id="UP000585614"/>
    </source>
</evidence>
<evidence type="ECO:0000313" key="2">
    <source>
        <dbReference type="EMBL" id="KAF6306532.1"/>
    </source>
</evidence>
<feature type="region of interest" description="Disordered" evidence="1">
    <location>
        <begin position="1"/>
        <end position="37"/>
    </location>
</feature>
<sequence length="140" mass="14912">MMVGAGKNSPSKAKLGLGPPAWNEAASEGAGYTGSPNVQRLTDTSASWYSQIACAQLAPRARRARVGSPSRHRPQDRLLKLYSLQNLYQRHGSVLGWGGGLDLQSSSDVTLSPGRTNLAASSVKGYRLEAKARLEGTMDL</sequence>
<dbReference type="EMBL" id="JACAGC010000017">
    <property type="protein sequence ID" value="KAF6306532.1"/>
    <property type="molecule type" value="Genomic_DNA"/>
</dbReference>
<comment type="caution">
    <text evidence="2">The sequence shown here is derived from an EMBL/GenBank/DDBJ whole genome shotgun (WGS) entry which is preliminary data.</text>
</comment>